<keyword evidence="1" id="KW-0812">Transmembrane</keyword>
<dbReference type="AlphaFoldDB" id="A0AAU9T836"/>
<keyword evidence="1" id="KW-0472">Membrane</keyword>
<keyword evidence="3" id="KW-1185">Reference proteome</keyword>
<feature type="non-terminal residue" evidence="2">
    <location>
        <position position="112"/>
    </location>
</feature>
<gene>
    <name evidence="2" type="ORF">TAV2_LOCUS26240</name>
</gene>
<protein>
    <recommendedName>
        <fullName evidence="4">Signal recognition particle receptor subunit beta</fullName>
    </recommendedName>
</protein>
<name>A0AAU9T836_THLAR</name>
<evidence type="ECO:0000313" key="2">
    <source>
        <dbReference type="EMBL" id="CAH2080524.1"/>
    </source>
</evidence>
<dbReference type="EMBL" id="CAJVSB020000912">
    <property type="protein sequence ID" value="CAH2080524.1"/>
    <property type="molecule type" value="Genomic_DNA"/>
</dbReference>
<evidence type="ECO:0000313" key="3">
    <source>
        <dbReference type="Proteomes" id="UP000836841"/>
    </source>
</evidence>
<accession>A0AAU9T836</accession>
<dbReference type="Proteomes" id="UP000836841">
    <property type="component" value="Unassembled WGS sequence"/>
</dbReference>
<feature type="transmembrane region" description="Helical" evidence="1">
    <location>
        <begin position="32"/>
        <end position="52"/>
    </location>
</feature>
<evidence type="ECO:0000256" key="1">
    <source>
        <dbReference type="SAM" id="Phobius"/>
    </source>
</evidence>
<evidence type="ECO:0008006" key="4">
    <source>
        <dbReference type="Google" id="ProtNLM"/>
    </source>
</evidence>
<proteinExistence type="predicted"/>
<keyword evidence="1" id="KW-1133">Transmembrane helix</keyword>
<comment type="caution">
    <text evidence="2">The sequence shown here is derived from an EMBL/GenBank/DDBJ whole genome shotgun (WGS) entry which is preliminary data.</text>
</comment>
<sequence>MEADALERLMNQMQDWLKQAEEFIRQTPQTQLYTAIGVVLLTAVLLILVRLFKRTKPDTIVLTGLSGGGKTVMFYSPMRGMQHEYHPLNIPVSLIQRSVGIFYMSIQYVDIT</sequence>
<reference evidence="2 3" key="1">
    <citation type="submission" date="2022-03" db="EMBL/GenBank/DDBJ databases">
        <authorList>
            <person name="Nunn A."/>
            <person name="Chopra R."/>
            <person name="Nunn A."/>
            <person name="Contreras Garrido A."/>
        </authorList>
    </citation>
    <scope>NUCLEOTIDE SEQUENCE [LARGE SCALE GENOMIC DNA]</scope>
</reference>
<organism evidence="2 3">
    <name type="scientific">Thlaspi arvense</name>
    <name type="common">Field penny-cress</name>
    <dbReference type="NCBI Taxonomy" id="13288"/>
    <lineage>
        <taxon>Eukaryota</taxon>
        <taxon>Viridiplantae</taxon>
        <taxon>Streptophyta</taxon>
        <taxon>Embryophyta</taxon>
        <taxon>Tracheophyta</taxon>
        <taxon>Spermatophyta</taxon>
        <taxon>Magnoliopsida</taxon>
        <taxon>eudicotyledons</taxon>
        <taxon>Gunneridae</taxon>
        <taxon>Pentapetalae</taxon>
        <taxon>rosids</taxon>
        <taxon>malvids</taxon>
        <taxon>Brassicales</taxon>
        <taxon>Brassicaceae</taxon>
        <taxon>Thlaspideae</taxon>
        <taxon>Thlaspi</taxon>
    </lineage>
</organism>